<dbReference type="InterPro" id="IPR036291">
    <property type="entry name" value="NAD(P)-bd_dom_sf"/>
</dbReference>
<evidence type="ECO:0000313" key="4">
    <source>
        <dbReference type="Proteomes" id="UP001589748"/>
    </source>
</evidence>
<keyword evidence="4" id="KW-1185">Reference proteome</keyword>
<protein>
    <submittedName>
        <fullName evidence="3">SDR family NAD(P)-dependent oxidoreductase</fullName>
    </submittedName>
</protein>
<dbReference type="InterPro" id="IPR020904">
    <property type="entry name" value="Sc_DH/Rdtase_CS"/>
</dbReference>
<organism evidence="3 4">
    <name type="scientific">Kineococcus gynurae</name>
    <dbReference type="NCBI Taxonomy" id="452979"/>
    <lineage>
        <taxon>Bacteria</taxon>
        <taxon>Bacillati</taxon>
        <taxon>Actinomycetota</taxon>
        <taxon>Actinomycetes</taxon>
        <taxon>Kineosporiales</taxon>
        <taxon>Kineosporiaceae</taxon>
        <taxon>Kineococcus</taxon>
    </lineage>
</organism>
<name>A0ABV5LXZ8_9ACTN</name>
<dbReference type="SUPFAM" id="SSF51735">
    <property type="entry name" value="NAD(P)-binding Rossmann-fold domains"/>
    <property type="match status" value="1"/>
</dbReference>
<dbReference type="InterPro" id="IPR002347">
    <property type="entry name" value="SDR_fam"/>
</dbReference>
<dbReference type="PANTHER" id="PTHR44196">
    <property type="entry name" value="DEHYDROGENASE/REDUCTASE SDR FAMILY MEMBER 7B"/>
    <property type="match status" value="1"/>
</dbReference>
<dbReference type="RefSeq" id="WP_380136489.1">
    <property type="nucleotide sequence ID" value="NZ_JBHLUI010000007.1"/>
</dbReference>
<evidence type="ECO:0000313" key="3">
    <source>
        <dbReference type="EMBL" id="MFB9378940.1"/>
    </source>
</evidence>
<sequence length="276" mass="27897">MPDPLAPAGLAVEVLPVALVAGATGGVGRHLALGLAAAGWAVGVLGRDAAAVDDVVEDVRDAGGRAVGTAADVTDAAAVLRAVAALEDELGPTDLLVNCAGRLEGEEVVPWLADPEEFAAVLRVNVLGQLHLVRAVVPGMVVRGGGRLVDLSSGSAHKDGPTYAAYAASKAALFRLGGAVAAAGAEVGIRVFEMSPGVVRTPMSTAMAQHAERTAWTDPADVVAMVVAIGRGELDAFSGRYLRVGQDTPASLAAAPVRGRARTLDVLPWGPDDPMA</sequence>
<gene>
    <name evidence="3" type="ORF">ACFFVI_18435</name>
</gene>
<dbReference type="Proteomes" id="UP001589748">
    <property type="component" value="Unassembled WGS sequence"/>
</dbReference>
<reference evidence="3 4" key="1">
    <citation type="submission" date="2024-09" db="EMBL/GenBank/DDBJ databases">
        <authorList>
            <person name="Sun Q."/>
            <person name="Mori K."/>
        </authorList>
    </citation>
    <scope>NUCLEOTIDE SEQUENCE [LARGE SCALE GENOMIC DNA]</scope>
    <source>
        <strain evidence="3 4">TISTR 1856</strain>
    </source>
</reference>
<keyword evidence="2" id="KW-0560">Oxidoreductase</keyword>
<dbReference type="Pfam" id="PF00106">
    <property type="entry name" value="adh_short"/>
    <property type="match status" value="1"/>
</dbReference>
<accession>A0ABV5LXZ8</accession>
<proteinExistence type="inferred from homology"/>
<evidence type="ECO:0000256" key="2">
    <source>
        <dbReference type="ARBA" id="ARBA00023002"/>
    </source>
</evidence>
<comment type="similarity">
    <text evidence="1">Belongs to the short-chain dehydrogenases/reductases (SDR) family.</text>
</comment>
<dbReference type="Gene3D" id="3.40.50.720">
    <property type="entry name" value="NAD(P)-binding Rossmann-like Domain"/>
    <property type="match status" value="1"/>
</dbReference>
<dbReference type="PROSITE" id="PS00061">
    <property type="entry name" value="ADH_SHORT"/>
    <property type="match status" value="1"/>
</dbReference>
<dbReference type="PRINTS" id="PR00081">
    <property type="entry name" value="GDHRDH"/>
</dbReference>
<evidence type="ECO:0000256" key="1">
    <source>
        <dbReference type="ARBA" id="ARBA00006484"/>
    </source>
</evidence>
<dbReference type="CDD" id="cd05233">
    <property type="entry name" value="SDR_c"/>
    <property type="match status" value="1"/>
</dbReference>
<dbReference type="PANTHER" id="PTHR44196:SF1">
    <property type="entry name" value="DEHYDROGENASE_REDUCTASE SDR FAMILY MEMBER 7B"/>
    <property type="match status" value="1"/>
</dbReference>
<dbReference type="EMBL" id="JBHMDM010000013">
    <property type="protein sequence ID" value="MFB9378940.1"/>
    <property type="molecule type" value="Genomic_DNA"/>
</dbReference>
<comment type="caution">
    <text evidence="3">The sequence shown here is derived from an EMBL/GenBank/DDBJ whole genome shotgun (WGS) entry which is preliminary data.</text>
</comment>